<gene>
    <name evidence="9" type="ORF">EV202_11965</name>
</gene>
<dbReference type="UniPathway" id="UPA00031">
    <property type="reaction ID" value="UER00013"/>
</dbReference>
<evidence type="ECO:0000313" key="9">
    <source>
        <dbReference type="EMBL" id="TCO89780.1"/>
    </source>
</evidence>
<proteinExistence type="inferred from homology"/>
<reference evidence="9 10" key="1">
    <citation type="submission" date="2019-03" db="EMBL/GenBank/DDBJ databases">
        <title>Genomic Encyclopedia of Type Strains, Phase IV (KMG-IV): sequencing the most valuable type-strain genomes for metagenomic binning, comparative biology and taxonomic classification.</title>
        <authorList>
            <person name="Goeker M."/>
        </authorList>
    </citation>
    <scope>NUCLEOTIDE SEQUENCE [LARGE SCALE GENOMIC DNA]</scope>
    <source>
        <strain evidence="9 10">DSM 23917</strain>
    </source>
</reference>
<comment type="similarity">
    <text evidence="2 8">Belongs to the PHP hydrolase family. HisK subfamily.</text>
</comment>
<dbReference type="InterPro" id="IPR016195">
    <property type="entry name" value="Pol/histidinol_Pase-like"/>
</dbReference>
<dbReference type="PANTHER" id="PTHR21039">
    <property type="entry name" value="HISTIDINOL PHOSPHATASE-RELATED"/>
    <property type="match status" value="1"/>
</dbReference>
<protein>
    <recommendedName>
        <fullName evidence="3 8">Histidinol-phosphatase</fullName>
        <shortName evidence="8">HolPase</shortName>
        <ecNumber evidence="3 8">3.1.3.15</ecNumber>
    </recommendedName>
</protein>
<dbReference type="EMBL" id="SLXB01000019">
    <property type="protein sequence ID" value="TCO89780.1"/>
    <property type="molecule type" value="Genomic_DNA"/>
</dbReference>
<dbReference type="RefSeq" id="WP_106068420.1">
    <property type="nucleotide sequence ID" value="NZ_CP027234.1"/>
</dbReference>
<comment type="pathway">
    <text evidence="1 8">Amino-acid biosynthesis; L-histidine biosynthesis; L-histidine from 5-phospho-alpha-D-ribose 1-diphosphate: step 8/9.</text>
</comment>
<dbReference type="Gene3D" id="3.20.20.140">
    <property type="entry name" value="Metal-dependent hydrolases"/>
    <property type="match status" value="1"/>
</dbReference>
<organism evidence="9 10">
    <name type="scientific">Prevotella heparinolytica</name>
    <dbReference type="NCBI Taxonomy" id="28113"/>
    <lineage>
        <taxon>Bacteria</taxon>
        <taxon>Pseudomonadati</taxon>
        <taxon>Bacteroidota</taxon>
        <taxon>Bacteroidia</taxon>
        <taxon>Bacteroidales</taxon>
        <taxon>Bacteroidaceae</taxon>
        <taxon>Bacteroides</taxon>
    </lineage>
</organism>
<sequence length="283" mass="32907">MKNRKNLTNYHSHSLFCDGRAGMEDFVRFAISEGFTSYGFSSHAPLPFHTFWTMEWDCMDDYLSEYHRLKTKYDGRIELYVGLEIDYLNEASNPSIVRFRELPLDYRIGSVHLLYDDKGEVVDVDVPAAAFKQIVDERFGGDLERVVRLYYKRSMRMLESGGFDIVGHADKIHCNAACYRPGLPDEAWYDELVRGYFTEIAHRGYQVEINTKAYCDSGTFYPDERYFSFLHDLGIRVQVNSDSHYPERINYGRAEALASLKRAGYKAVMELHAGEWRETPIML</sequence>
<evidence type="ECO:0000256" key="3">
    <source>
        <dbReference type="ARBA" id="ARBA00013085"/>
    </source>
</evidence>
<dbReference type="PANTHER" id="PTHR21039:SF0">
    <property type="entry name" value="HISTIDINOL-PHOSPHATASE"/>
    <property type="match status" value="1"/>
</dbReference>
<keyword evidence="4 8" id="KW-0028">Amino-acid biosynthesis</keyword>
<keyword evidence="6 8" id="KW-0368">Histidine biosynthesis</keyword>
<dbReference type="GO" id="GO:0005737">
    <property type="term" value="C:cytoplasm"/>
    <property type="evidence" value="ECO:0007669"/>
    <property type="project" value="TreeGrafter"/>
</dbReference>
<dbReference type="InterPro" id="IPR010140">
    <property type="entry name" value="Histidinol_P_phosphatase_HisJ"/>
</dbReference>
<dbReference type="SUPFAM" id="SSF89550">
    <property type="entry name" value="PHP domain-like"/>
    <property type="match status" value="1"/>
</dbReference>
<comment type="caution">
    <text evidence="9">The sequence shown here is derived from an EMBL/GenBank/DDBJ whole genome shotgun (WGS) entry which is preliminary data.</text>
</comment>
<dbReference type="NCBIfam" id="TIGR01856">
    <property type="entry name" value="hisJ_fam"/>
    <property type="match status" value="1"/>
</dbReference>
<dbReference type="Pfam" id="PF02811">
    <property type="entry name" value="PHP"/>
    <property type="match status" value="1"/>
</dbReference>
<keyword evidence="5 8" id="KW-0378">Hydrolase</keyword>
<evidence type="ECO:0000256" key="8">
    <source>
        <dbReference type="RuleBase" id="RU366003"/>
    </source>
</evidence>
<name>A0A2R3MNY6_9BACE</name>
<accession>A0A2R3MNY6</accession>
<evidence type="ECO:0000256" key="2">
    <source>
        <dbReference type="ARBA" id="ARBA00009152"/>
    </source>
</evidence>
<evidence type="ECO:0000256" key="4">
    <source>
        <dbReference type="ARBA" id="ARBA00022605"/>
    </source>
</evidence>
<dbReference type="EC" id="3.1.3.15" evidence="3 8"/>
<evidence type="ECO:0000256" key="6">
    <source>
        <dbReference type="ARBA" id="ARBA00023102"/>
    </source>
</evidence>
<dbReference type="GO" id="GO:0004401">
    <property type="term" value="F:histidinol-phosphatase activity"/>
    <property type="evidence" value="ECO:0007669"/>
    <property type="project" value="UniProtKB-UniRule"/>
</dbReference>
<dbReference type="GO" id="GO:0000105">
    <property type="term" value="P:L-histidine biosynthetic process"/>
    <property type="evidence" value="ECO:0007669"/>
    <property type="project" value="UniProtKB-UniRule"/>
</dbReference>
<dbReference type="KEGG" id="bhf:C3V43_02255"/>
<evidence type="ECO:0000256" key="1">
    <source>
        <dbReference type="ARBA" id="ARBA00004970"/>
    </source>
</evidence>
<evidence type="ECO:0000313" key="10">
    <source>
        <dbReference type="Proteomes" id="UP000295600"/>
    </source>
</evidence>
<dbReference type="CDD" id="cd12110">
    <property type="entry name" value="PHP_HisPPase_Hisj_like"/>
    <property type="match status" value="1"/>
</dbReference>
<dbReference type="AlphaFoldDB" id="A0A2R3MNY6"/>
<comment type="catalytic activity">
    <reaction evidence="7 8">
        <text>L-histidinol phosphate + H2O = L-histidinol + phosphate</text>
        <dbReference type="Rhea" id="RHEA:14465"/>
        <dbReference type="ChEBI" id="CHEBI:15377"/>
        <dbReference type="ChEBI" id="CHEBI:43474"/>
        <dbReference type="ChEBI" id="CHEBI:57699"/>
        <dbReference type="ChEBI" id="CHEBI:57980"/>
        <dbReference type="EC" id="3.1.3.15"/>
    </reaction>
</comment>
<dbReference type="InterPro" id="IPR004013">
    <property type="entry name" value="PHP_dom"/>
</dbReference>
<evidence type="ECO:0000256" key="7">
    <source>
        <dbReference type="ARBA" id="ARBA00049158"/>
    </source>
</evidence>
<evidence type="ECO:0000256" key="5">
    <source>
        <dbReference type="ARBA" id="ARBA00022801"/>
    </source>
</evidence>
<dbReference type="Proteomes" id="UP000295600">
    <property type="component" value="Unassembled WGS sequence"/>
</dbReference>
<dbReference type="GeneID" id="94547281"/>